<organism evidence="9">
    <name type="scientific">freshwater metagenome</name>
    <dbReference type="NCBI Taxonomy" id="449393"/>
    <lineage>
        <taxon>unclassified sequences</taxon>
        <taxon>metagenomes</taxon>
        <taxon>ecological metagenomes</taxon>
    </lineage>
</organism>
<dbReference type="InterPro" id="IPR003557">
    <property type="entry name" value="Cyt_c_biogenesis_CcmC"/>
</dbReference>
<comment type="subcellular location">
    <subcellularLocation>
        <location evidence="1">Membrane</location>
        <topology evidence="1">Multi-pass membrane protein</topology>
    </subcellularLocation>
</comment>
<dbReference type="AlphaFoldDB" id="A0A6J5Z020"/>
<keyword evidence="3 7" id="KW-0812">Transmembrane</keyword>
<dbReference type="PRINTS" id="PR01386">
    <property type="entry name" value="CCMCBIOGNSIS"/>
</dbReference>
<evidence type="ECO:0000259" key="8">
    <source>
        <dbReference type="Pfam" id="PF01578"/>
    </source>
</evidence>
<accession>A0A6J5Z020</accession>
<dbReference type="GO" id="GO:0015232">
    <property type="term" value="F:heme transmembrane transporter activity"/>
    <property type="evidence" value="ECO:0007669"/>
    <property type="project" value="InterPro"/>
</dbReference>
<proteinExistence type="inferred from homology"/>
<evidence type="ECO:0000256" key="4">
    <source>
        <dbReference type="ARBA" id="ARBA00022748"/>
    </source>
</evidence>
<evidence type="ECO:0000313" key="9">
    <source>
        <dbReference type="EMBL" id="CAB4333679.1"/>
    </source>
</evidence>
<dbReference type="Pfam" id="PF01578">
    <property type="entry name" value="Cytochrom_C_asm"/>
    <property type="match status" value="1"/>
</dbReference>
<feature type="transmembrane region" description="Helical" evidence="7">
    <location>
        <begin position="150"/>
        <end position="171"/>
    </location>
</feature>
<evidence type="ECO:0000256" key="6">
    <source>
        <dbReference type="ARBA" id="ARBA00023136"/>
    </source>
</evidence>
<feature type="transmembrane region" description="Helical" evidence="7">
    <location>
        <begin position="191"/>
        <end position="210"/>
    </location>
</feature>
<dbReference type="InterPro" id="IPR002541">
    <property type="entry name" value="Cyt_c_assembly"/>
</dbReference>
<dbReference type="PANTHER" id="PTHR30071">
    <property type="entry name" value="HEME EXPORTER PROTEIN C"/>
    <property type="match status" value="1"/>
</dbReference>
<evidence type="ECO:0000256" key="5">
    <source>
        <dbReference type="ARBA" id="ARBA00022989"/>
    </source>
</evidence>
<dbReference type="GO" id="GO:0005886">
    <property type="term" value="C:plasma membrane"/>
    <property type="evidence" value="ECO:0007669"/>
    <property type="project" value="TreeGrafter"/>
</dbReference>
<feature type="transmembrane region" description="Helical" evidence="7">
    <location>
        <begin position="120"/>
        <end position="138"/>
    </location>
</feature>
<dbReference type="GO" id="GO:0020037">
    <property type="term" value="F:heme binding"/>
    <property type="evidence" value="ECO:0007669"/>
    <property type="project" value="InterPro"/>
</dbReference>
<feature type="domain" description="Cytochrome c assembly protein" evidence="8">
    <location>
        <begin position="16"/>
        <end position="176"/>
    </location>
</feature>
<feature type="transmembrane region" description="Helical" evidence="7">
    <location>
        <begin position="46"/>
        <end position="69"/>
    </location>
</feature>
<feature type="transmembrane region" description="Helical" evidence="7">
    <location>
        <begin position="90"/>
        <end position="114"/>
    </location>
</feature>
<gene>
    <name evidence="9" type="ORF">UFOPK3547_00015</name>
</gene>
<evidence type="ECO:0000256" key="2">
    <source>
        <dbReference type="ARBA" id="ARBA00005840"/>
    </source>
</evidence>
<evidence type="ECO:0000256" key="1">
    <source>
        <dbReference type="ARBA" id="ARBA00004141"/>
    </source>
</evidence>
<comment type="similarity">
    <text evidence="2">Belongs to the CcmC/CycZ/HelC family.</text>
</comment>
<evidence type="ECO:0000256" key="7">
    <source>
        <dbReference type="SAM" id="Phobius"/>
    </source>
</evidence>
<dbReference type="PANTHER" id="PTHR30071:SF1">
    <property type="entry name" value="CYTOCHROME B_B6 PROTEIN-RELATED"/>
    <property type="match status" value="1"/>
</dbReference>
<protein>
    <submittedName>
        <fullName evidence="9">Unannotated protein</fullName>
    </submittedName>
</protein>
<dbReference type="EMBL" id="CAESAN010000001">
    <property type="protein sequence ID" value="CAB4333679.1"/>
    <property type="molecule type" value="Genomic_DNA"/>
</dbReference>
<feature type="transmembrane region" description="Helical" evidence="7">
    <location>
        <begin position="12"/>
        <end position="34"/>
    </location>
</feature>
<keyword evidence="6 7" id="KW-0472">Membrane</keyword>
<dbReference type="GO" id="GO:0017004">
    <property type="term" value="P:cytochrome complex assembly"/>
    <property type="evidence" value="ECO:0007669"/>
    <property type="project" value="UniProtKB-KW"/>
</dbReference>
<keyword evidence="5 7" id="KW-1133">Transmembrane helix</keyword>
<keyword evidence="4" id="KW-0201">Cytochrome c-type biogenesis</keyword>
<reference evidence="9" key="1">
    <citation type="submission" date="2020-05" db="EMBL/GenBank/DDBJ databases">
        <authorList>
            <person name="Chiriac C."/>
            <person name="Salcher M."/>
            <person name="Ghai R."/>
            <person name="Kavagutti S V."/>
        </authorList>
    </citation>
    <scope>NUCLEOTIDE SEQUENCE</scope>
</reference>
<dbReference type="InterPro" id="IPR045062">
    <property type="entry name" value="Cyt_c_biogenesis_CcsA/CcmC"/>
</dbReference>
<evidence type="ECO:0000256" key="3">
    <source>
        <dbReference type="ARBA" id="ARBA00022692"/>
    </source>
</evidence>
<name>A0A6J5Z020_9ZZZZ</name>
<sequence length="250" mass="27260">MTTTKPLYGRRLTGLAIATAVVVTASIGLAFFYAPIEVDQGFSQKIFYIHVPLAIVTLGGFVFGGIFGVQYLRTGESRHDLRSYTAIHQGLIFCIGALITGSIWAKAAWGQWWVWDEPTLVSFLIVFLLYCTYQPLRFSIEDPERQARYAAVFAIVAGVFVPVNFIAVRLASPLIHPRVLGSSGGSLPNDMRIAFYSALLGATLLFITICKYEMASKNNRAQLAALRRSISGESGDISTGRSAAPKISPS</sequence>